<dbReference type="STRING" id="2041.AERYTH_15470"/>
<dbReference type="PROSITE" id="PS50850">
    <property type="entry name" value="MFS"/>
    <property type="match status" value="1"/>
</dbReference>
<dbReference type="SUPFAM" id="SSF103473">
    <property type="entry name" value="MFS general substrate transporter"/>
    <property type="match status" value="1"/>
</dbReference>
<feature type="transmembrane region" description="Helical" evidence="8">
    <location>
        <begin position="89"/>
        <end position="107"/>
    </location>
</feature>
<organism evidence="10 11">
    <name type="scientific">Aeromicrobium erythreum</name>
    <dbReference type="NCBI Taxonomy" id="2041"/>
    <lineage>
        <taxon>Bacteria</taxon>
        <taxon>Bacillati</taxon>
        <taxon>Actinomycetota</taxon>
        <taxon>Actinomycetes</taxon>
        <taxon>Propionibacteriales</taxon>
        <taxon>Nocardioidaceae</taxon>
        <taxon>Aeromicrobium</taxon>
    </lineage>
</organism>
<dbReference type="PRINTS" id="PR01036">
    <property type="entry name" value="TCRTETB"/>
</dbReference>
<feature type="transmembrane region" description="Helical" evidence="8">
    <location>
        <begin position="457"/>
        <end position="475"/>
    </location>
</feature>
<feature type="transmembrane region" description="Helical" evidence="8">
    <location>
        <begin position="211"/>
        <end position="232"/>
    </location>
</feature>
<dbReference type="Proteomes" id="UP000067689">
    <property type="component" value="Chromosome"/>
</dbReference>
<evidence type="ECO:0000256" key="7">
    <source>
        <dbReference type="ARBA" id="ARBA00023136"/>
    </source>
</evidence>
<evidence type="ECO:0000256" key="3">
    <source>
        <dbReference type="ARBA" id="ARBA00022448"/>
    </source>
</evidence>
<feature type="transmembrane region" description="Helical" evidence="8">
    <location>
        <begin position="347"/>
        <end position="364"/>
    </location>
</feature>
<dbReference type="KEGG" id="aer:AERYTH_15470"/>
<dbReference type="Gene3D" id="1.20.1720.10">
    <property type="entry name" value="Multidrug resistance protein D"/>
    <property type="match status" value="1"/>
</dbReference>
<dbReference type="InterPro" id="IPR011701">
    <property type="entry name" value="MFS"/>
</dbReference>
<dbReference type="CDD" id="cd17503">
    <property type="entry name" value="MFS_LmrB_MDR_like"/>
    <property type="match status" value="1"/>
</dbReference>
<dbReference type="InterPro" id="IPR020846">
    <property type="entry name" value="MFS_dom"/>
</dbReference>
<evidence type="ECO:0000256" key="1">
    <source>
        <dbReference type="ARBA" id="ARBA00004651"/>
    </source>
</evidence>
<feature type="transmembrane region" description="Helical" evidence="8">
    <location>
        <begin position="152"/>
        <end position="171"/>
    </location>
</feature>
<feature type="transmembrane region" description="Helical" evidence="8">
    <location>
        <begin position="282"/>
        <end position="307"/>
    </location>
</feature>
<dbReference type="PANTHER" id="PTHR42718:SF9">
    <property type="entry name" value="MAJOR FACILITATOR SUPERFAMILY MULTIDRUG TRANSPORTER MFSC"/>
    <property type="match status" value="1"/>
</dbReference>
<evidence type="ECO:0000313" key="11">
    <source>
        <dbReference type="Proteomes" id="UP000067689"/>
    </source>
</evidence>
<feature type="transmembrane region" description="Helical" evidence="8">
    <location>
        <begin position="244"/>
        <end position="262"/>
    </location>
</feature>
<comment type="subcellular location">
    <subcellularLocation>
        <location evidence="1">Cell membrane</location>
        <topology evidence="1">Multi-pass membrane protein</topology>
    </subcellularLocation>
</comment>
<dbReference type="OrthoDB" id="9812221at2"/>
<dbReference type="PANTHER" id="PTHR42718">
    <property type="entry name" value="MAJOR FACILITATOR SUPERFAMILY MULTIDRUG TRANSPORTER MFSC"/>
    <property type="match status" value="1"/>
</dbReference>
<evidence type="ECO:0000256" key="4">
    <source>
        <dbReference type="ARBA" id="ARBA00022475"/>
    </source>
</evidence>
<dbReference type="Pfam" id="PF07690">
    <property type="entry name" value="MFS_1"/>
    <property type="match status" value="1"/>
</dbReference>
<keyword evidence="6 8" id="KW-1133">Transmembrane helix</keyword>
<feature type="transmembrane region" description="Helical" evidence="8">
    <location>
        <begin position="319"/>
        <end position="340"/>
    </location>
</feature>
<comment type="similarity">
    <text evidence="2">Belongs to the major facilitator superfamily. EmrB family.</text>
</comment>
<evidence type="ECO:0000256" key="2">
    <source>
        <dbReference type="ARBA" id="ARBA00008537"/>
    </source>
</evidence>
<feature type="transmembrane region" description="Helical" evidence="8">
    <location>
        <begin position="376"/>
        <end position="398"/>
    </location>
</feature>
<dbReference type="AlphaFoldDB" id="A0A0U4CTM5"/>
<feature type="transmembrane region" description="Helical" evidence="8">
    <location>
        <begin position="177"/>
        <end position="199"/>
    </location>
</feature>
<keyword evidence="7 8" id="KW-0472">Membrane</keyword>
<sequence length="487" mass="50119">MSTATTDPTATTDTPPLPREHLLVIGTLLVASFVVILNETVMSVAVPVLQDDLGVPPSTGQWLTTAFMLTMAVVIPLTGYLIQRMATRTLYVAAMSLFTAGTVLAFASQGFAMLLVARVVQASGTAVMLPLLMTTVMTIVPVARRGAMMGNITVVIAVAPALGPTLSGFVLDHFGWRWIFGVVAPIALAALVVGARYVVSVAATGDQRIDAVSVPLSALGLGGLVYGLVGIGEHAQGSSGTPTWLPFVVGGVALAAFVARQLQLQRDDRALLDLRVFTSGQFRIATGAMLIAMAAMFGSFLLLPLFAQQTLGLSALETGLITLPGGVVMGVTGPFVGRLYDRLGPRVLVVPGSLLVSAGLWLLVDVDADTSVAWLVGANLVLMLGLSATFTPLMTTALGSVEPRLYSYASAVVGSLQQVAGAAGAALFITIMTVVSASGVDAGLGEGQAFVGGVQQAFLVGALLSLVLVVLVPFLRKADAPEGAPAH</sequence>
<dbReference type="Gene3D" id="1.20.1250.20">
    <property type="entry name" value="MFS general substrate transporter like domains"/>
    <property type="match status" value="1"/>
</dbReference>
<evidence type="ECO:0000259" key="9">
    <source>
        <dbReference type="PROSITE" id="PS50850"/>
    </source>
</evidence>
<proteinExistence type="inferred from homology"/>
<dbReference type="InterPro" id="IPR036259">
    <property type="entry name" value="MFS_trans_sf"/>
</dbReference>
<name>A0A0U4CTM5_9ACTN</name>
<dbReference type="InterPro" id="IPR004638">
    <property type="entry name" value="EmrB-like"/>
</dbReference>
<keyword evidence="5 8" id="KW-0812">Transmembrane</keyword>
<dbReference type="PATRIC" id="fig|2041.4.peg.3231"/>
<dbReference type="GO" id="GO:0022857">
    <property type="term" value="F:transmembrane transporter activity"/>
    <property type="evidence" value="ECO:0007669"/>
    <property type="project" value="InterPro"/>
</dbReference>
<dbReference type="GO" id="GO:0005886">
    <property type="term" value="C:plasma membrane"/>
    <property type="evidence" value="ECO:0007669"/>
    <property type="project" value="UniProtKB-SubCell"/>
</dbReference>
<accession>A0A0U4CTM5</accession>
<dbReference type="NCBIfam" id="TIGR00711">
    <property type="entry name" value="efflux_EmrB"/>
    <property type="match status" value="1"/>
</dbReference>
<evidence type="ECO:0000256" key="6">
    <source>
        <dbReference type="ARBA" id="ARBA00022989"/>
    </source>
</evidence>
<feature type="domain" description="Major facilitator superfamily (MFS) profile" evidence="9">
    <location>
        <begin position="24"/>
        <end position="480"/>
    </location>
</feature>
<evidence type="ECO:0000256" key="5">
    <source>
        <dbReference type="ARBA" id="ARBA00022692"/>
    </source>
</evidence>
<feature type="transmembrane region" description="Helical" evidence="8">
    <location>
        <begin position="62"/>
        <end position="82"/>
    </location>
</feature>
<gene>
    <name evidence="10" type="ORF">AERYTH_15470</name>
</gene>
<protein>
    <submittedName>
        <fullName evidence="10">Major facilitator transporter</fullName>
    </submittedName>
</protein>
<evidence type="ECO:0000256" key="8">
    <source>
        <dbReference type="SAM" id="Phobius"/>
    </source>
</evidence>
<keyword evidence="3" id="KW-0813">Transport</keyword>
<reference evidence="10 11" key="1">
    <citation type="journal article" date="1991" name="Int. J. Syst. Bacteriol.">
        <title>Description of the erythromycin-producing bacterium Arthrobacter sp. strain NRRL B-3381 as Aeromicrobium erythreum gen. nov., sp. nov.</title>
        <authorList>
            <person name="Miller E.S."/>
            <person name="Woese C.R."/>
            <person name="Brenner S."/>
        </authorList>
    </citation>
    <scope>NUCLEOTIDE SEQUENCE [LARGE SCALE GENOMIC DNA]</scope>
    <source>
        <strain evidence="10 11">AR18</strain>
    </source>
</reference>
<feature type="transmembrane region" description="Helical" evidence="8">
    <location>
        <begin position="119"/>
        <end position="140"/>
    </location>
</feature>
<dbReference type="RefSeq" id="WP_067860522.1">
    <property type="nucleotide sequence ID" value="NZ_CP011502.1"/>
</dbReference>
<keyword evidence="11" id="KW-1185">Reference proteome</keyword>
<feature type="transmembrane region" description="Helical" evidence="8">
    <location>
        <begin position="22"/>
        <end position="42"/>
    </location>
</feature>
<evidence type="ECO:0000313" key="10">
    <source>
        <dbReference type="EMBL" id="ALX05996.1"/>
    </source>
</evidence>
<feature type="transmembrane region" description="Helical" evidence="8">
    <location>
        <begin position="419"/>
        <end position="437"/>
    </location>
</feature>
<keyword evidence="4" id="KW-1003">Cell membrane</keyword>
<dbReference type="EMBL" id="CP011502">
    <property type="protein sequence ID" value="ALX05996.1"/>
    <property type="molecule type" value="Genomic_DNA"/>
</dbReference>